<protein>
    <submittedName>
        <fullName evidence="1">Uncharacterized protein</fullName>
    </submittedName>
</protein>
<sequence length="333" mass="38292">MTKFQPINDTLVFSTHICEYHPIEKDLLYNEDCKSSFDEFHRKKSMLYMMVKMARIKFIPDSFSISSDFVINGTVMVGERREKVAFNVAKYLFARSGVTDKFESWEEWAAKVMSLWKFEASPSLTPSQAYRQYSGIDLKLSTEELLYIDCKLLQSIKQGNMESRNIMSPIQLAHVFDWEVLSPLEVIYVGKSKNGVLKRTRTHDKWGAITTDLSADEVVVVYFMDIESKSVAKREFGSLITYEEFKEKAIDRESEALITEAAFIKHFFDEKGYNEKIVDQDFESVSKVKEKLIARGYTSVVAELCLEGVFGKLGTQKVGYHSKHSFIHSLAEV</sequence>
<gene>
    <name evidence="1" type="ORF">GTP46_22985</name>
</gene>
<dbReference type="RefSeq" id="WP_161008948.1">
    <property type="nucleotide sequence ID" value="NZ_WWCN01000016.1"/>
</dbReference>
<comment type="caution">
    <text evidence="1">The sequence shown here is derived from an EMBL/GenBank/DDBJ whole genome shotgun (WGS) entry which is preliminary data.</text>
</comment>
<dbReference type="AlphaFoldDB" id="A0A6L8KEQ6"/>
<accession>A0A6L8KEQ6</accession>
<proteinExistence type="predicted"/>
<evidence type="ECO:0000313" key="1">
    <source>
        <dbReference type="EMBL" id="MYM25500.1"/>
    </source>
</evidence>
<organism evidence="1 2">
    <name type="scientific">Duganella flavida</name>
    <dbReference type="NCBI Taxonomy" id="2692175"/>
    <lineage>
        <taxon>Bacteria</taxon>
        <taxon>Pseudomonadati</taxon>
        <taxon>Pseudomonadota</taxon>
        <taxon>Betaproteobacteria</taxon>
        <taxon>Burkholderiales</taxon>
        <taxon>Oxalobacteraceae</taxon>
        <taxon>Telluria group</taxon>
        <taxon>Duganella</taxon>
    </lineage>
</organism>
<dbReference type="EMBL" id="WWCN01000016">
    <property type="protein sequence ID" value="MYM25500.1"/>
    <property type="molecule type" value="Genomic_DNA"/>
</dbReference>
<name>A0A6L8KEQ6_9BURK</name>
<dbReference type="Proteomes" id="UP000479335">
    <property type="component" value="Unassembled WGS sequence"/>
</dbReference>
<keyword evidence="2" id="KW-1185">Reference proteome</keyword>
<evidence type="ECO:0000313" key="2">
    <source>
        <dbReference type="Proteomes" id="UP000479335"/>
    </source>
</evidence>
<reference evidence="1 2" key="1">
    <citation type="submission" date="2019-12" db="EMBL/GenBank/DDBJ databases">
        <title>Novel species isolated from a subtropical stream in China.</title>
        <authorList>
            <person name="Lu H."/>
        </authorList>
    </citation>
    <scope>NUCLEOTIDE SEQUENCE [LARGE SCALE GENOMIC DNA]</scope>
    <source>
        <strain evidence="1 2">FT135W</strain>
    </source>
</reference>